<keyword evidence="1" id="KW-1133">Transmembrane helix</keyword>
<keyword evidence="3" id="KW-1185">Reference proteome</keyword>
<dbReference type="RefSeq" id="WP_132258334.1">
    <property type="nucleotide sequence ID" value="NZ_SLZQ01000004.1"/>
</dbReference>
<dbReference type="OrthoDB" id="183980at2"/>
<dbReference type="EMBL" id="SLZQ01000004">
    <property type="protein sequence ID" value="TCS37390.1"/>
    <property type="molecule type" value="Genomic_DNA"/>
</dbReference>
<reference evidence="2 3" key="1">
    <citation type="submission" date="2019-03" db="EMBL/GenBank/DDBJ databases">
        <title>Genomic Encyclopedia of Type Strains, Phase IV (KMG-IV): sequencing the most valuable type-strain genomes for metagenomic binning, comparative biology and taxonomic classification.</title>
        <authorList>
            <person name="Goeker M."/>
        </authorList>
    </citation>
    <scope>NUCLEOTIDE SEQUENCE [LARGE SCALE GENOMIC DNA]</scope>
    <source>
        <strain evidence="2 3">DSM 7445</strain>
    </source>
</reference>
<keyword evidence="1" id="KW-0472">Membrane</keyword>
<organism evidence="2 3">
    <name type="scientific">Paucimonas lemoignei</name>
    <name type="common">Pseudomonas lemoignei</name>
    <dbReference type="NCBI Taxonomy" id="29443"/>
    <lineage>
        <taxon>Bacteria</taxon>
        <taxon>Pseudomonadati</taxon>
        <taxon>Pseudomonadota</taxon>
        <taxon>Betaproteobacteria</taxon>
        <taxon>Burkholderiales</taxon>
        <taxon>Burkholderiaceae</taxon>
        <taxon>Paucimonas</taxon>
    </lineage>
</organism>
<feature type="transmembrane region" description="Helical" evidence="1">
    <location>
        <begin position="154"/>
        <end position="180"/>
    </location>
</feature>
<feature type="transmembrane region" description="Helical" evidence="1">
    <location>
        <begin position="209"/>
        <end position="233"/>
    </location>
</feature>
<dbReference type="AlphaFoldDB" id="A0A4V2UIU0"/>
<keyword evidence="1" id="KW-0812">Transmembrane</keyword>
<sequence length="536" mass="59489">MELEKLRIDLRPRPNALALELGMALLRAHAGTVYAAWLALWLPLVALAAALAYWFPEHGTWWLVLPWWLRPLLERAPLYILSRQVFGENVTWRQALRAWPRQLKGGWFRLLTWWRPFVPSRGLYQPIWQLEGANSATAAARRAIIGSGGTSRSAYWFGIACAHLEVILQIGLIAFIGIFLTNENSINPFAYLFGEFSSEPSRLMLALSFGGYALSGGIIGPIYAACCFTLYLSRRATLEAWDIEITLRQLKAPPAYRGISAVAAAVSLMLACVSAGSLASWPAAANAATPAKPPAAFQQCAEPEWANSRPTPRIPDHNTEQARLRREIEQLYQSDDLRNYRCMETWEPKASTKEKEVKDPAPDLPNLEVVAEIIRITLIAAALMLVAWLLYRYRGQLAGMFQSAKPLPATEIGGLDIRPESLPDDIVGNVLALWQRGERRGALALLYRATVSRLTTEDGLLLTRGATEADCLRLARIACRQQQLGTGRLQVTDTVTALWLDGAYGDRWPATETLSASCMSWHEQFGRNLPGKAVAA</sequence>
<name>A0A4V2UIU0_PAULE</name>
<comment type="caution">
    <text evidence="2">The sequence shown here is derived from an EMBL/GenBank/DDBJ whole genome shotgun (WGS) entry which is preliminary data.</text>
</comment>
<gene>
    <name evidence="2" type="ORF">EDC30_104193</name>
</gene>
<evidence type="ECO:0000313" key="3">
    <source>
        <dbReference type="Proteomes" id="UP000295382"/>
    </source>
</evidence>
<evidence type="ECO:0000313" key="2">
    <source>
        <dbReference type="EMBL" id="TCS37390.1"/>
    </source>
</evidence>
<evidence type="ECO:0008006" key="4">
    <source>
        <dbReference type="Google" id="ProtNLM"/>
    </source>
</evidence>
<dbReference type="Proteomes" id="UP000295382">
    <property type="component" value="Unassembled WGS sequence"/>
</dbReference>
<proteinExistence type="predicted"/>
<accession>A0A4V2UIU0</accession>
<evidence type="ECO:0000256" key="1">
    <source>
        <dbReference type="SAM" id="Phobius"/>
    </source>
</evidence>
<feature type="transmembrane region" description="Helical" evidence="1">
    <location>
        <begin position="254"/>
        <end position="276"/>
    </location>
</feature>
<protein>
    <recommendedName>
        <fullName evidence="4">DUF4129 domain-containing protein</fullName>
    </recommendedName>
</protein>
<feature type="transmembrane region" description="Helical" evidence="1">
    <location>
        <begin position="34"/>
        <end position="55"/>
    </location>
</feature>
<feature type="transmembrane region" description="Helical" evidence="1">
    <location>
        <begin position="373"/>
        <end position="391"/>
    </location>
</feature>